<dbReference type="EMBL" id="LBTF01000056">
    <property type="protein sequence ID" value="KKQ34240.1"/>
    <property type="molecule type" value="Genomic_DNA"/>
</dbReference>
<evidence type="ECO:0000313" key="2">
    <source>
        <dbReference type="EMBL" id="KKQ34240.1"/>
    </source>
</evidence>
<keyword evidence="1" id="KW-1133">Transmembrane helix</keyword>
<proteinExistence type="predicted"/>
<dbReference type="AlphaFoldDB" id="A0A0G0H6T3"/>
<name>A0A0G0H6T3_9BACT</name>
<keyword evidence="1" id="KW-0472">Membrane</keyword>
<accession>A0A0G0H6T3</accession>
<comment type="caution">
    <text evidence="2">The sequence shown here is derived from an EMBL/GenBank/DDBJ whole genome shotgun (WGS) entry which is preliminary data.</text>
</comment>
<feature type="transmembrane region" description="Helical" evidence="1">
    <location>
        <begin position="12"/>
        <end position="34"/>
    </location>
</feature>
<organism evidence="2 3">
    <name type="scientific">Candidatus Nomurabacteria bacterium GW2011_GWB1_37_5</name>
    <dbReference type="NCBI Taxonomy" id="1618742"/>
    <lineage>
        <taxon>Bacteria</taxon>
        <taxon>Candidatus Nomuraibacteriota</taxon>
    </lineage>
</organism>
<protein>
    <submittedName>
        <fullName evidence="2">Uncharacterized protein</fullName>
    </submittedName>
</protein>
<dbReference type="Proteomes" id="UP000033876">
    <property type="component" value="Unassembled WGS sequence"/>
</dbReference>
<feature type="non-terminal residue" evidence="2">
    <location>
        <position position="80"/>
    </location>
</feature>
<reference evidence="2 3" key="1">
    <citation type="journal article" date="2015" name="Nature">
        <title>rRNA introns, odd ribosomes, and small enigmatic genomes across a large radiation of phyla.</title>
        <authorList>
            <person name="Brown C.T."/>
            <person name="Hug L.A."/>
            <person name="Thomas B.C."/>
            <person name="Sharon I."/>
            <person name="Castelle C.J."/>
            <person name="Singh A."/>
            <person name="Wilkins M.J."/>
            <person name="Williams K.H."/>
            <person name="Banfield J.F."/>
        </authorList>
    </citation>
    <scope>NUCLEOTIDE SEQUENCE [LARGE SCALE GENOMIC DNA]</scope>
</reference>
<feature type="transmembrane region" description="Helical" evidence="1">
    <location>
        <begin position="54"/>
        <end position="79"/>
    </location>
</feature>
<evidence type="ECO:0000256" key="1">
    <source>
        <dbReference type="SAM" id="Phobius"/>
    </source>
</evidence>
<dbReference type="InterPro" id="IPR044020">
    <property type="entry name" value="DUF5676"/>
</dbReference>
<sequence length="80" mass="8530">MQLNTNKFAMAAGGTMGIVYVVCAIFVAIAPDFAMKLFGWLVHLVNVDKFAGDVQITLGGFIIGLVQAVIYTYVGALIFA</sequence>
<gene>
    <name evidence="2" type="ORF">US50_C0056G0008</name>
</gene>
<keyword evidence="1" id="KW-0812">Transmembrane</keyword>
<dbReference type="Pfam" id="PF18926">
    <property type="entry name" value="DUF5676"/>
    <property type="match status" value="1"/>
</dbReference>
<evidence type="ECO:0000313" key="3">
    <source>
        <dbReference type="Proteomes" id="UP000033876"/>
    </source>
</evidence>